<feature type="domain" description="Endonuclease/exonuclease/phosphatase" evidence="3">
    <location>
        <begin position="177"/>
        <end position="398"/>
    </location>
</feature>
<dbReference type="PANTHER" id="PTHR33116">
    <property type="entry name" value="REVERSE TRANSCRIPTASE ZINC-BINDING DOMAIN-CONTAINING PROTEIN-RELATED-RELATED"/>
    <property type="match status" value="1"/>
</dbReference>
<protein>
    <recommendedName>
        <fullName evidence="6">Reverse transcriptase domain-containing protein</fullName>
    </recommendedName>
</protein>
<feature type="region of interest" description="Disordered" evidence="1">
    <location>
        <begin position="1"/>
        <end position="27"/>
    </location>
</feature>
<dbReference type="GO" id="GO:0003824">
    <property type="term" value="F:catalytic activity"/>
    <property type="evidence" value="ECO:0007669"/>
    <property type="project" value="InterPro"/>
</dbReference>
<dbReference type="Gene3D" id="3.60.10.10">
    <property type="entry name" value="Endonuclease/exonuclease/phosphatase"/>
    <property type="match status" value="1"/>
</dbReference>
<evidence type="ECO:0008006" key="6">
    <source>
        <dbReference type="Google" id="ProtNLM"/>
    </source>
</evidence>
<dbReference type="Pfam" id="PF13966">
    <property type="entry name" value="zf-RVT"/>
    <property type="match status" value="1"/>
</dbReference>
<dbReference type="InterPro" id="IPR043502">
    <property type="entry name" value="DNA/RNA_pol_sf"/>
</dbReference>
<dbReference type="SUPFAM" id="SSF56672">
    <property type="entry name" value="DNA/RNA polymerases"/>
    <property type="match status" value="1"/>
</dbReference>
<dbReference type="InterPro" id="IPR005135">
    <property type="entry name" value="Endo/exonuclease/phosphatase"/>
</dbReference>
<sequence>MANGEDTEEKMELSPSEGAVEADPIGSGAAETDLNTWVRGGYGKGVGCWFCSWIGLSLVAVVSRESQWDWFDLRWVTSMDLGSLFCDLLSFWVMGMVKGIDLAVDLCLWRWLNGCGWIFVGLWCHNWHLNCAFDGEVQPRSPSVNQKVQLRLQASSEDEQCRSLPEYITGLSELRILSWNVRGLNDPRKREVVKNLLRYWKGDVVSLQETKLAAVDLKIIRSIWGNMYVGWEVLNAVNTAGGILLMWDKRALEKIDCYIGAFTVSCHWKSLDDGYIWTGSSVYGPNLEGVRSSFWDELNMIRNRWVSPWCLFGDFNIIRFPREHLGCQSFSQGMIDFSDFINSNNLVDLPLEGGLYTWSSGSDQPSMSRIDRVLVLADWEKHFPDVSQKLLPRPLSDHSPLLVEAGGMARGKRSFKFENMWLNLEGFVDKRNVYGDVGLKKNRAMGDILRKMKSGVLMLDGLSFATIGAEANSRLERRFDKEEVVQVLKDLKGDKALGPNGFTIAFFQHCWQNDAMNIKDFRLISLIGSVYKLLSKVLANRLKEVLDDVISESQNAFVSGRQMLDYVLITNECLDSCLKRGQPSVICKLDIEKAYDHVNWNCLTHLLGTMGFGSRWQRWIRACISTVWYSVLINGSPAGFFGSTRGLRQGDPLSPLLFLLVMEILGKMLKKVEDSGLIREQLMYLRPVMACFEATTGLRVNLAKSEIVLVGEVVNLRVLADILCCCIGSLPMSYLGMPLGSSFKSTSIWNPIIEKMKRRLASWKRLYLSKGGRLTLLKRMLSSLPTFYLSLFTILCSVAKRIEQIQRNFLWGGTDEEFKHCLVKWDTVCSPIAKGGLSVRKLVPFNRALLDKWLWRFGVEGNRLWKHVLVSRHGAGCGDWSTGWICGSHGCGVWKGIMLGWDGFSTHLRAVVRRYLEGFSMGHNNGSELKVSHLLFADDTLIFCGVERDHLVHLKGVLMCFEVVSGLRINLGKLELALIGQVSDMQGLASVLGGRIISLPMKYLGLPLGASICLPIPEGGLGIRHLVPFNKALLGKWHWRFAKEKNALWREVIVSKYGSGRGDWSSREARGGHGVSLWKHIQSGWSQFAEHVSFSIGSGDLVSFWLDEWCEEGVLKGLFPDIFSIAQDKRAKVSNYLSWHNDDMVWSVNLVRSLQDWEVEVFLGLIKFLYNQKVKEEMDSMNWKHTKSGLFEVRSFHGLLRGRSDIQFPWKSVWKPKIPSKVAFFLWLAAHDKNLTIDNLRRRRLYVVEWCFMCKRDCETGAHLFLHCEYAWELWSLVFCIFGIQWTMPSTVSNMLACWKRRGLTKDQNTIWNAIPGCLMWLIWRERNQRAFEDIERHSVDLKMILIRTLMDWMTAGSSQVYPSILSFIDDCL</sequence>
<dbReference type="Pfam" id="PF03372">
    <property type="entry name" value="Exo_endo_phos"/>
    <property type="match status" value="1"/>
</dbReference>
<dbReference type="InterPro" id="IPR026960">
    <property type="entry name" value="RVT-Znf"/>
</dbReference>
<accession>A0A2N9FS19</accession>
<dbReference type="CDD" id="cd01650">
    <property type="entry name" value="RT_nLTR_like"/>
    <property type="match status" value="1"/>
</dbReference>
<feature type="domain" description="Reverse transcriptase" evidence="2">
    <location>
        <begin position="519"/>
        <end position="672"/>
    </location>
</feature>
<dbReference type="EMBL" id="OIVN01001114">
    <property type="protein sequence ID" value="SPC90052.1"/>
    <property type="molecule type" value="Genomic_DNA"/>
</dbReference>
<dbReference type="InterPro" id="IPR000477">
    <property type="entry name" value="RT_dom"/>
</dbReference>
<evidence type="ECO:0000259" key="2">
    <source>
        <dbReference type="Pfam" id="PF00078"/>
    </source>
</evidence>
<dbReference type="InterPro" id="IPR036691">
    <property type="entry name" value="Endo/exonu/phosph_ase_sf"/>
</dbReference>
<evidence type="ECO:0000313" key="5">
    <source>
        <dbReference type="EMBL" id="SPC90052.1"/>
    </source>
</evidence>
<feature type="domain" description="Reverse transcriptase zinc-binding" evidence="4">
    <location>
        <begin position="1191"/>
        <end position="1275"/>
    </location>
</feature>
<proteinExistence type="predicted"/>
<reference evidence="5" key="1">
    <citation type="submission" date="2018-02" db="EMBL/GenBank/DDBJ databases">
        <authorList>
            <person name="Cohen D.B."/>
            <person name="Kent A.D."/>
        </authorList>
    </citation>
    <scope>NUCLEOTIDE SEQUENCE</scope>
</reference>
<evidence type="ECO:0000256" key="1">
    <source>
        <dbReference type="SAM" id="MobiDB-lite"/>
    </source>
</evidence>
<dbReference type="SUPFAM" id="SSF56219">
    <property type="entry name" value="DNase I-like"/>
    <property type="match status" value="1"/>
</dbReference>
<organism evidence="5">
    <name type="scientific">Fagus sylvatica</name>
    <name type="common">Beechnut</name>
    <dbReference type="NCBI Taxonomy" id="28930"/>
    <lineage>
        <taxon>Eukaryota</taxon>
        <taxon>Viridiplantae</taxon>
        <taxon>Streptophyta</taxon>
        <taxon>Embryophyta</taxon>
        <taxon>Tracheophyta</taxon>
        <taxon>Spermatophyta</taxon>
        <taxon>Magnoliopsida</taxon>
        <taxon>eudicotyledons</taxon>
        <taxon>Gunneridae</taxon>
        <taxon>Pentapetalae</taxon>
        <taxon>rosids</taxon>
        <taxon>fabids</taxon>
        <taxon>Fagales</taxon>
        <taxon>Fagaceae</taxon>
        <taxon>Fagus</taxon>
    </lineage>
</organism>
<evidence type="ECO:0000259" key="4">
    <source>
        <dbReference type="Pfam" id="PF13966"/>
    </source>
</evidence>
<gene>
    <name evidence="5" type="ORF">FSB_LOCUS17934</name>
</gene>
<dbReference type="Pfam" id="PF00078">
    <property type="entry name" value="RVT_1"/>
    <property type="match status" value="1"/>
</dbReference>
<dbReference type="PANTHER" id="PTHR33116:SF78">
    <property type="entry name" value="OS12G0587133 PROTEIN"/>
    <property type="match status" value="1"/>
</dbReference>
<evidence type="ECO:0000259" key="3">
    <source>
        <dbReference type="Pfam" id="PF03372"/>
    </source>
</evidence>
<name>A0A2N9FS19_FAGSY</name>